<feature type="chain" id="PRO_5035691852" evidence="1">
    <location>
        <begin position="20"/>
        <end position="263"/>
    </location>
</feature>
<gene>
    <name evidence="2" type="ORF">FNK824_LOCUS3286</name>
    <name evidence="3" type="ORF">OTI717_LOCUS10420</name>
</gene>
<dbReference type="EMBL" id="CAJOBE010000218">
    <property type="protein sequence ID" value="CAF3598367.1"/>
    <property type="molecule type" value="Genomic_DNA"/>
</dbReference>
<keyword evidence="1" id="KW-0732">Signal</keyword>
<organism evidence="2 4">
    <name type="scientific">Rotaria sordida</name>
    <dbReference type="NCBI Taxonomy" id="392033"/>
    <lineage>
        <taxon>Eukaryota</taxon>
        <taxon>Metazoa</taxon>
        <taxon>Spiralia</taxon>
        <taxon>Gnathifera</taxon>
        <taxon>Rotifera</taxon>
        <taxon>Eurotatoria</taxon>
        <taxon>Bdelloidea</taxon>
        <taxon>Philodinida</taxon>
        <taxon>Philodinidae</taxon>
        <taxon>Rotaria</taxon>
    </lineage>
</organism>
<dbReference type="Proteomes" id="UP000663823">
    <property type="component" value="Unassembled WGS sequence"/>
</dbReference>
<evidence type="ECO:0000313" key="2">
    <source>
        <dbReference type="EMBL" id="CAF3598367.1"/>
    </source>
</evidence>
<dbReference type="Proteomes" id="UP000663874">
    <property type="component" value="Unassembled WGS sequence"/>
</dbReference>
<proteinExistence type="predicted"/>
<dbReference type="AlphaFoldDB" id="A0A818N0E9"/>
<accession>A0A818N0E9</accession>
<evidence type="ECO:0000313" key="4">
    <source>
        <dbReference type="Proteomes" id="UP000663874"/>
    </source>
</evidence>
<dbReference type="EMBL" id="CAJOAX010000939">
    <property type="protein sequence ID" value="CAF3668817.1"/>
    <property type="molecule type" value="Genomic_DNA"/>
</dbReference>
<feature type="signal peptide" evidence="1">
    <location>
        <begin position="1"/>
        <end position="19"/>
    </location>
</feature>
<evidence type="ECO:0000313" key="3">
    <source>
        <dbReference type="EMBL" id="CAF3668817.1"/>
    </source>
</evidence>
<name>A0A818N0E9_9BILA</name>
<protein>
    <submittedName>
        <fullName evidence="2">Uncharacterized protein</fullName>
    </submittedName>
</protein>
<comment type="caution">
    <text evidence="2">The sequence shown here is derived from an EMBL/GenBank/DDBJ whole genome shotgun (WGS) entry which is preliminary data.</text>
</comment>
<sequence>MQTFICCFLWITVLTLSYGKSISSNNKILSISDGVSFGFCGGYCSRSINITSSSNRVVALKKPNFPQDAYPPVKRIYRFSRKKWDKLINLIDDKSFQLLDDRIGCPDCADGGAEWIEIQWTNQTKRVTFENEKLIKGFEGLVVALRNIRYCRQSITIRAGSNRLVALKEPNFPQNAYPPVKRIYRFSRKKWNELINLINDKSFQSLNDTEGCPDCADGGAEWIEIQWTNQKKRVTFENGKLIKGFEGLVVALRNIRVNTTQNL</sequence>
<evidence type="ECO:0000256" key="1">
    <source>
        <dbReference type="SAM" id="SignalP"/>
    </source>
</evidence>
<reference evidence="2" key="1">
    <citation type="submission" date="2021-02" db="EMBL/GenBank/DDBJ databases">
        <authorList>
            <person name="Nowell W R."/>
        </authorList>
    </citation>
    <scope>NUCLEOTIDE SEQUENCE</scope>
</reference>